<gene>
    <name evidence="2" type="ORF">EW026_g1824</name>
</gene>
<keyword evidence="1" id="KW-0472">Membrane</keyword>
<comment type="caution">
    <text evidence="2">The sequence shown here is derived from an EMBL/GenBank/DDBJ whole genome shotgun (WGS) entry which is preliminary data.</text>
</comment>
<protein>
    <submittedName>
        <fullName evidence="2">Uncharacterized protein</fullName>
    </submittedName>
</protein>
<reference evidence="2 3" key="1">
    <citation type="submission" date="2019-02" db="EMBL/GenBank/DDBJ databases">
        <title>Genome sequencing of the rare red list fungi Phlebia centrifuga.</title>
        <authorList>
            <person name="Buettner E."/>
            <person name="Kellner H."/>
        </authorList>
    </citation>
    <scope>NUCLEOTIDE SEQUENCE [LARGE SCALE GENOMIC DNA]</scope>
    <source>
        <strain evidence="2 3">DSM 108282</strain>
    </source>
</reference>
<dbReference type="EMBL" id="SGPJ01000041">
    <property type="protein sequence ID" value="THH00748.1"/>
    <property type="molecule type" value="Genomic_DNA"/>
</dbReference>
<evidence type="ECO:0000256" key="1">
    <source>
        <dbReference type="SAM" id="Phobius"/>
    </source>
</evidence>
<keyword evidence="3" id="KW-1185">Reference proteome</keyword>
<feature type="transmembrane region" description="Helical" evidence="1">
    <location>
        <begin position="20"/>
        <end position="39"/>
    </location>
</feature>
<keyword evidence="1" id="KW-1133">Transmembrane helix</keyword>
<organism evidence="2 3">
    <name type="scientific">Hermanssonia centrifuga</name>
    <dbReference type="NCBI Taxonomy" id="98765"/>
    <lineage>
        <taxon>Eukaryota</taxon>
        <taxon>Fungi</taxon>
        <taxon>Dikarya</taxon>
        <taxon>Basidiomycota</taxon>
        <taxon>Agaricomycotina</taxon>
        <taxon>Agaricomycetes</taxon>
        <taxon>Polyporales</taxon>
        <taxon>Meruliaceae</taxon>
        <taxon>Hermanssonia</taxon>
    </lineage>
</organism>
<accession>A0A4S4KRY6</accession>
<evidence type="ECO:0000313" key="2">
    <source>
        <dbReference type="EMBL" id="THH00748.1"/>
    </source>
</evidence>
<name>A0A4S4KRY6_9APHY</name>
<evidence type="ECO:0000313" key="3">
    <source>
        <dbReference type="Proteomes" id="UP000309038"/>
    </source>
</evidence>
<proteinExistence type="predicted"/>
<keyword evidence="1" id="KW-0812">Transmembrane</keyword>
<dbReference type="Proteomes" id="UP000309038">
    <property type="component" value="Unassembled WGS sequence"/>
</dbReference>
<sequence length="118" mass="13171">MLSSTTQIQVFNVSYPDIETSVFLSCFHLIGASILAIFLSQRIRLEDFKSLHGLREISLARLYLVLSFFTSWIFLLVSGVLIAGVGLDMGAQWCDAGIVACITLYSFSKLFVYLFLGM</sequence>
<feature type="transmembrane region" description="Helical" evidence="1">
    <location>
        <begin position="60"/>
        <end position="84"/>
    </location>
</feature>
<dbReference type="AlphaFoldDB" id="A0A4S4KRY6"/>
<feature type="transmembrane region" description="Helical" evidence="1">
    <location>
        <begin position="96"/>
        <end position="116"/>
    </location>
</feature>